<dbReference type="Proteomes" id="UP000054538">
    <property type="component" value="Unassembled WGS sequence"/>
</dbReference>
<protein>
    <recommendedName>
        <fullName evidence="4">HTH CENPB-type domain-containing protein</fullName>
    </recommendedName>
</protein>
<proteinExistence type="predicted"/>
<evidence type="ECO:0000313" key="2">
    <source>
        <dbReference type="EMBL" id="KIK94351.1"/>
    </source>
</evidence>
<feature type="region of interest" description="Disordered" evidence="1">
    <location>
        <begin position="1"/>
        <end position="23"/>
    </location>
</feature>
<feature type="compositionally biased region" description="Basic and acidic residues" evidence="1">
    <location>
        <begin position="8"/>
        <end position="20"/>
    </location>
</feature>
<evidence type="ECO:0000256" key="1">
    <source>
        <dbReference type="SAM" id="MobiDB-lite"/>
    </source>
</evidence>
<reference evidence="3" key="2">
    <citation type="submission" date="2015-01" db="EMBL/GenBank/DDBJ databases">
        <title>Evolutionary Origins and Diversification of the Mycorrhizal Mutualists.</title>
        <authorList>
            <consortium name="DOE Joint Genome Institute"/>
            <consortium name="Mycorrhizal Genomics Consortium"/>
            <person name="Kohler A."/>
            <person name="Kuo A."/>
            <person name="Nagy L.G."/>
            <person name="Floudas D."/>
            <person name="Copeland A."/>
            <person name="Barry K.W."/>
            <person name="Cichocki N."/>
            <person name="Veneault-Fourrey C."/>
            <person name="LaButti K."/>
            <person name="Lindquist E.A."/>
            <person name="Lipzen A."/>
            <person name="Lundell T."/>
            <person name="Morin E."/>
            <person name="Murat C."/>
            <person name="Riley R."/>
            <person name="Ohm R."/>
            <person name="Sun H."/>
            <person name="Tunlid A."/>
            <person name="Henrissat B."/>
            <person name="Grigoriev I.V."/>
            <person name="Hibbett D.S."/>
            <person name="Martin F."/>
        </authorList>
    </citation>
    <scope>NUCLEOTIDE SEQUENCE [LARGE SCALE GENOMIC DNA]</scope>
    <source>
        <strain evidence="3">Ve08.2h10</strain>
    </source>
</reference>
<reference evidence="2 3" key="1">
    <citation type="submission" date="2014-04" db="EMBL/GenBank/DDBJ databases">
        <authorList>
            <consortium name="DOE Joint Genome Institute"/>
            <person name="Kuo A."/>
            <person name="Kohler A."/>
            <person name="Jargeat P."/>
            <person name="Nagy L.G."/>
            <person name="Floudas D."/>
            <person name="Copeland A."/>
            <person name="Barry K.W."/>
            <person name="Cichocki N."/>
            <person name="Veneault-Fourrey C."/>
            <person name="LaButti K."/>
            <person name="Lindquist E.A."/>
            <person name="Lipzen A."/>
            <person name="Lundell T."/>
            <person name="Morin E."/>
            <person name="Murat C."/>
            <person name="Sun H."/>
            <person name="Tunlid A."/>
            <person name="Henrissat B."/>
            <person name="Grigoriev I.V."/>
            <person name="Hibbett D.S."/>
            <person name="Martin F."/>
            <person name="Nordberg H.P."/>
            <person name="Cantor M.N."/>
            <person name="Hua S.X."/>
        </authorList>
    </citation>
    <scope>NUCLEOTIDE SEQUENCE [LARGE SCALE GENOMIC DNA]</scope>
    <source>
        <strain evidence="2 3">Ve08.2h10</strain>
    </source>
</reference>
<dbReference type="EMBL" id="KN825113">
    <property type="protein sequence ID" value="KIK94351.1"/>
    <property type="molecule type" value="Genomic_DNA"/>
</dbReference>
<accession>A0A0D0DWP9</accession>
<evidence type="ECO:0008006" key="4">
    <source>
        <dbReference type="Google" id="ProtNLM"/>
    </source>
</evidence>
<sequence>MQTVLNRAHGDSGTRAEGHAKPHLLTPAQEATLIEWCQLHSGSATLLHVTNLRSCVFEICGKQPGKNWARRFIQRSPHLVSAKPRGLDPKRAQNFNRNH</sequence>
<dbReference type="AlphaFoldDB" id="A0A0D0DWP9"/>
<dbReference type="OrthoDB" id="2677868at2759"/>
<keyword evidence="3" id="KW-1185">Reference proteome</keyword>
<dbReference type="HOGENOM" id="CLU_2321102_0_0_1"/>
<dbReference type="InParanoid" id="A0A0D0DWP9"/>
<name>A0A0D0DWP9_9AGAM</name>
<organism evidence="2 3">
    <name type="scientific">Paxillus rubicundulus Ve08.2h10</name>
    <dbReference type="NCBI Taxonomy" id="930991"/>
    <lineage>
        <taxon>Eukaryota</taxon>
        <taxon>Fungi</taxon>
        <taxon>Dikarya</taxon>
        <taxon>Basidiomycota</taxon>
        <taxon>Agaricomycotina</taxon>
        <taxon>Agaricomycetes</taxon>
        <taxon>Agaricomycetidae</taxon>
        <taxon>Boletales</taxon>
        <taxon>Paxilineae</taxon>
        <taxon>Paxillaceae</taxon>
        <taxon>Paxillus</taxon>
    </lineage>
</organism>
<evidence type="ECO:0000313" key="3">
    <source>
        <dbReference type="Proteomes" id="UP000054538"/>
    </source>
</evidence>
<gene>
    <name evidence="2" type="ORF">PAXRUDRAFT_828064</name>
</gene>
<feature type="region of interest" description="Disordered" evidence="1">
    <location>
        <begin position="80"/>
        <end position="99"/>
    </location>
</feature>